<keyword evidence="2" id="KW-1185">Reference proteome</keyword>
<evidence type="ECO:0000313" key="2">
    <source>
        <dbReference type="Proteomes" id="UP001207468"/>
    </source>
</evidence>
<accession>A0ACC0U042</accession>
<comment type="caution">
    <text evidence="1">The sequence shown here is derived from an EMBL/GenBank/DDBJ whole genome shotgun (WGS) entry which is preliminary data.</text>
</comment>
<organism evidence="1 2">
    <name type="scientific">Russula earlei</name>
    <dbReference type="NCBI Taxonomy" id="71964"/>
    <lineage>
        <taxon>Eukaryota</taxon>
        <taxon>Fungi</taxon>
        <taxon>Dikarya</taxon>
        <taxon>Basidiomycota</taxon>
        <taxon>Agaricomycotina</taxon>
        <taxon>Agaricomycetes</taxon>
        <taxon>Russulales</taxon>
        <taxon>Russulaceae</taxon>
        <taxon>Russula</taxon>
    </lineage>
</organism>
<proteinExistence type="predicted"/>
<sequence>MPEVSKLHIVDFGLSVIILTGFVQSSFPCAARSSTTIGGPSQASLEASPSEHRQDRMTINTLPDDALVQIFDFYVNHSSIGTNGWHTLIHHGLDSWENIGTALEWEHHHRICEIDLLNIPTTHWGRFAAAMQKPFPELTFLRFWAFAVTAKSLPDSFLGGSAPLLRHLSLSDCPFPGIPKLLLSAHQLVRLSLWSIPDSGYISPQDLVTAVSVMSGLEVLRIQFRSPRYPASRSPPTPTRSVLPALTGLLFWGVHEYLEDLLAQIEAPPSQHTRRDVLHGPSLCPPTTPPADQSHKIVRDMRQSNCAHFQWWNPNFNFQKNRSDSGGLVANQVCGSSFPLLSTLIQFDILDNASQSHWKDDMPTTPWLGLLAPFTSVNDLRLSDPAARHIYRVLEELVEERVTEFLPALRNIFVRNLWPSESVPKYIEGFVAARRLSGHPVAVHLWE</sequence>
<reference evidence="1" key="1">
    <citation type="submission" date="2021-03" db="EMBL/GenBank/DDBJ databases">
        <title>Evolutionary priming and transition to the ectomycorrhizal habit in an iconic lineage of mushroom-forming fungi: is preadaptation a requirement?</title>
        <authorList>
            <consortium name="DOE Joint Genome Institute"/>
            <person name="Looney B.P."/>
            <person name="Miyauchi S."/>
            <person name="Morin E."/>
            <person name="Drula E."/>
            <person name="Courty P.E."/>
            <person name="Chicoki N."/>
            <person name="Fauchery L."/>
            <person name="Kohler A."/>
            <person name="Kuo A."/>
            <person name="LaButti K."/>
            <person name="Pangilinan J."/>
            <person name="Lipzen A."/>
            <person name="Riley R."/>
            <person name="Andreopoulos W."/>
            <person name="He G."/>
            <person name="Johnson J."/>
            <person name="Barry K.W."/>
            <person name="Grigoriev I.V."/>
            <person name="Nagy L."/>
            <person name="Hibbett D."/>
            <person name="Henrissat B."/>
            <person name="Matheny P.B."/>
            <person name="Labbe J."/>
            <person name="Martin A.F."/>
        </authorList>
    </citation>
    <scope>NUCLEOTIDE SEQUENCE</scope>
    <source>
        <strain evidence="1">BPL698</strain>
    </source>
</reference>
<dbReference type="Proteomes" id="UP001207468">
    <property type="component" value="Unassembled WGS sequence"/>
</dbReference>
<evidence type="ECO:0000313" key="1">
    <source>
        <dbReference type="EMBL" id="KAI9455515.1"/>
    </source>
</evidence>
<name>A0ACC0U042_9AGAM</name>
<dbReference type="EMBL" id="JAGFNK010000249">
    <property type="protein sequence ID" value="KAI9455515.1"/>
    <property type="molecule type" value="Genomic_DNA"/>
</dbReference>
<protein>
    <submittedName>
        <fullName evidence="1">Uncharacterized protein</fullName>
    </submittedName>
</protein>
<gene>
    <name evidence="1" type="ORF">F5148DRAFT_1288216</name>
</gene>